<dbReference type="Proteomes" id="UP001277761">
    <property type="component" value="Unassembled WGS sequence"/>
</dbReference>
<gene>
    <name evidence="1" type="ORF">SK069_13375</name>
</gene>
<proteinExistence type="predicted"/>
<dbReference type="EMBL" id="JAXAVX010000007">
    <property type="protein sequence ID" value="MDX8152591.1"/>
    <property type="molecule type" value="Genomic_DNA"/>
</dbReference>
<sequence>MSTDHLERLRRLRQERDEAETAFRVGLWEASTAGGLSRRAIAEAVGLSHQRVHQIVTDVAAERDA</sequence>
<reference evidence="1 2" key="1">
    <citation type="submission" date="2023-11" db="EMBL/GenBank/DDBJ databases">
        <authorList>
            <person name="Xu M."/>
            <person name="Jiang T."/>
        </authorList>
    </citation>
    <scope>NUCLEOTIDE SEQUENCE [LARGE SCALE GENOMIC DNA]</scope>
    <source>
        <strain evidence="1 2">SD</strain>
    </source>
</reference>
<keyword evidence="2" id="KW-1185">Reference proteome</keyword>
<evidence type="ECO:0008006" key="3">
    <source>
        <dbReference type="Google" id="ProtNLM"/>
    </source>
</evidence>
<evidence type="ECO:0000313" key="1">
    <source>
        <dbReference type="EMBL" id="MDX8152591.1"/>
    </source>
</evidence>
<organism evidence="1 2">
    <name type="scientific">Patulibacter brassicae</name>
    <dbReference type="NCBI Taxonomy" id="1705717"/>
    <lineage>
        <taxon>Bacteria</taxon>
        <taxon>Bacillati</taxon>
        <taxon>Actinomycetota</taxon>
        <taxon>Thermoleophilia</taxon>
        <taxon>Solirubrobacterales</taxon>
        <taxon>Patulibacteraceae</taxon>
        <taxon>Patulibacter</taxon>
    </lineage>
</organism>
<dbReference type="RefSeq" id="WP_319954747.1">
    <property type="nucleotide sequence ID" value="NZ_JAXAVX010000007.1"/>
</dbReference>
<accession>A0ABU4VL57</accession>
<comment type="caution">
    <text evidence="1">The sequence shown here is derived from an EMBL/GenBank/DDBJ whole genome shotgun (WGS) entry which is preliminary data.</text>
</comment>
<evidence type="ECO:0000313" key="2">
    <source>
        <dbReference type="Proteomes" id="UP001277761"/>
    </source>
</evidence>
<name>A0ABU4VL57_9ACTN</name>
<protein>
    <recommendedName>
        <fullName evidence="3">Sigma-70 family RNA polymerase sigma factor</fullName>
    </recommendedName>
</protein>